<dbReference type="PROSITE" id="PS51257">
    <property type="entry name" value="PROKAR_LIPOPROTEIN"/>
    <property type="match status" value="1"/>
</dbReference>
<comment type="caution">
    <text evidence="3">The sequence shown here is derived from an EMBL/GenBank/DDBJ whole genome shotgun (WGS) entry which is preliminary data.</text>
</comment>
<proteinExistence type="predicted"/>
<evidence type="ECO:0000313" key="3">
    <source>
        <dbReference type="EMBL" id="MFL9840557.1"/>
    </source>
</evidence>
<dbReference type="Proteomes" id="UP001629244">
    <property type="component" value="Unassembled WGS sequence"/>
</dbReference>
<reference evidence="3 4" key="1">
    <citation type="submission" date="2024-06" db="EMBL/GenBank/DDBJ databases">
        <authorList>
            <person name="Kaempfer P."/>
            <person name="Viver T."/>
        </authorList>
    </citation>
    <scope>NUCLEOTIDE SEQUENCE [LARGE SCALE GENOMIC DNA]</scope>
    <source>
        <strain evidence="3 4">ST-64</strain>
    </source>
</reference>
<organism evidence="3 4">
    <name type="scientific">Sphingomonas plantiphila</name>
    <dbReference type="NCBI Taxonomy" id="3163295"/>
    <lineage>
        <taxon>Bacteria</taxon>
        <taxon>Pseudomonadati</taxon>
        <taxon>Pseudomonadota</taxon>
        <taxon>Alphaproteobacteria</taxon>
        <taxon>Sphingomonadales</taxon>
        <taxon>Sphingomonadaceae</taxon>
        <taxon>Sphingomonas</taxon>
    </lineage>
</organism>
<dbReference type="InterPro" id="IPR011033">
    <property type="entry name" value="PRC_barrel-like_sf"/>
</dbReference>
<keyword evidence="1" id="KW-0732">Signal</keyword>
<evidence type="ECO:0000256" key="1">
    <source>
        <dbReference type="SAM" id="SignalP"/>
    </source>
</evidence>
<dbReference type="SUPFAM" id="SSF50346">
    <property type="entry name" value="PRC-barrel domain"/>
    <property type="match status" value="1"/>
</dbReference>
<dbReference type="EMBL" id="JBELQC010000001">
    <property type="protein sequence ID" value="MFL9840557.1"/>
    <property type="molecule type" value="Genomic_DNA"/>
</dbReference>
<dbReference type="RefSeq" id="WP_408077492.1">
    <property type="nucleotide sequence ID" value="NZ_JBELQC010000001.1"/>
</dbReference>
<dbReference type="Pfam" id="PF05239">
    <property type="entry name" value="PRC"/>
    <property type="match status" value="1"/>
</dbReference>
<keyword evidence="4" id="KW-1185">Reference proteome</keyword>
<evidence type="ECO:0000313" key="4">
    <source>
        <dbReference type="Proteomes" id="UP001629244"/>
    </source>
</evidence>
<accession>A0ABW8YLK2</accession>
<feature type="chain" id="PRO_5046009993" evidence="1">
    <location>
        <begin position="16"/>
        <end position="143"/>
    </location>
</feature>
<gene>
    <name evidence="3" type="ORF">ABS767_06235</name>
</gene>
<name>A0ABW8YLK2_9SPHN</name>
<feature type="domain" description="PRC-barrel" evidence="2">
    <location>
        <begin position="64"/>
        <end position="122"/>
    </location>
</feature>
<feature type="signal peptide" evidence="1">
    <location>
        <begin position="1"/>
        <end position="15"/>
    </location>
</feature>
<dbReference type="InterPro" id="IPR027275">
    <property type="entry name" value="PRC-brl_dom"/>
</dbReference>
<evidence type="ECO:0000259" key="2">
    <source>
        <dbReference type="Pfam" id="PF05239"/>
    </source>
</evidence>
<protein>
    <submittedName>
        <fullName evidence="3">PRC-barrel domain-containing protein</fullName>
    </submittedName>
</protein>
<sequence length="143" mass="14880">MTRLCLMLPVTLAAAACSDATPEPPPGTEIAANGIASASQPIGTPRALPTASGPGTAFGLTRQQLEDAELVDTVGREVGEVERVETDASGDVTAAIVEVADTDPDRLVRLPITRLTAVANGDGWDLRAMTSRAELIAMPQMER</sequence>
<dbReference type="Gene3D" id="2.30.30.240">
    <property type="entry name" value="PRC-barrel domain"/>
    <property type="match status" value="1"/>
</dbReference>